<dbReference type="EMBL" id="PEYD01000055">
    <property type="protein sequence ID" value="PIS39263.1"/>
    <property type="molecule type" value="Genomic_DNA"/>
</dbReference>
<evidence type="ECO:0000256" key="6">
    <source>
        <dbReference type="ARBA" id="ARBA00022755"/>
    </source>
</evidence>
<dbReference type="InterPro" id="IPR020557">
    <property type="entry name" value="Fumarate_lyase_CS"/>
</dbReference>
<evidence type="ECO:0000256" key="3">
    <source>
        <dbReference type="ARBA" id="ARBA00008273"/>
    </source>
</evidence>
<comment type="similarity">
    <text evidence="3 12">Belongs to the lyase 1 family. Adenylosuccinate lyase subfamily.</text>
</comment>
<dbReference type="InterPro" id="IPR008948">
    <property type="entry name" value="L-Aspartase-like"/>
</dbReference>
<evidence type="ECO:0000256" key="12">
    <source>
        <dbReference type="RuleBase" id="RU361172"/>
    </source>
</evidence>
<dbReference type="FunFam" id="1.20.200.10:FF:000008">
    <property type="entry name" value="Adenylosuccinate lyase"/>
    <property type="match status" value="1"/>
</dbReference>
<evidence type="ECO:0000313" key="15">
    <source>
        <dbReference type="Proteomes" id="UP000230088"/>
    </source>
</evidence>
<evidence type="ECO:0000256" key="9">
    <source>
        <dbReference type="ARBA" id="ARBA00030717"/>
    </source>
</evidence>
<name>A0A2H0YNB4_9BACT</name>
<evidence type="ECO:0000313" key="14">
    <source>
        <dbReference type="EMBL" id="PIS39263.1"/>
    </source>
</evidence>
<dbReference type="InterPro" id="IPR022761">
    <property type="entry name" value="Fumarate_lyase_N"/>
</dbReference>
<evidence type="ECO:0000259" key="13">
    <source>
        <dbReference type="SMART" id="SM00998"/>
    </source>
</evidence>
<dbReference type="GO" id="GO:0004018">
    <property type="term" value="F:N6-(1,2-dicarboxyethyl)AMP AMP-lyase (fumarate-forming) activity"/>
    <property type="evidence" value="ECO:0007669"/>
    <property type="project" value="UniProtKB-UniRule"/>
</dbReference>
<dbReference type="GO" id="GO:0044208">
    <property type="term" value="P:'de novo' AMP biosynthetic process"/>
    <property type="evidence" value="ECO:0007669"/>
    <property type="project" value="UniProtKB-UniPathway"/>
</dbReference>
<comment type="catalytic activity">
    <reaction evidence="8">
        <text>(2S)-2-[5-amino-1-(5-phospho-beta-D-ribosyl)imidazole-4-carboxamido]succinate = 5-amino-1-(5-phospho-beta-D-ribosyl)imidazole-4-carboxamide + fumarate</text>
        <dbReference type="Rhea" id="RHEA:23920"/>
        <dbReference type="ChEBI" id="CHEBI:29806"/>
        <dbReference type="ChEBI" id="CHEBI:58443"/>
        <dbReference type="ChEBI" id="CHEBI:58475"/>
        <dbReference type="EC" id="4.3.2.2"/>
    </reaction>
    <physiologicalReaction direction="left-to-right" evidence="8">
        <dbReference type="Rhea" id="RHEA:23921"/>
    </physiologicalReaction>
</comment>
<evidence type="ECO:0000256" key="10">
    <source>
        <dbReference type="ARBA" id="ARBA00049115"/>
    </source>
</evidence>
<dbReference type="Gene3D" id="1.20.200.10">
    <property type="entry name" value="Fumarase/aspartase (Central domain)"/>
    <property type="match status" value="1"/>
</dbReference>
<dbReference type="GO" id="GO:0070626">
    <property type="term" value="F:(S)-2-(5-amino-1-(5-phospho-D-ribosyl)imidazole-4-carboxamido) succinate lyase (fumarate-forming) activity"/>
    <property type="evidence" value="ECO:0007669"/>
    <property type="project" value="TreeGrafter"/>
</dbReference>
<reference evidence="15" key="1">
    <citation type="submission" date="2017-09" db="EMBL/GenBank/DDBJ databases">
        <title>Depth-based differentiation of microbial function through sediment-hosted aquifers and enrichment of novel symbionts in the deep terrestrial subsurface.</title>
        <authorList>
            <person name="Probst A.J."/>
            <person name="Ladd B."/>
            <person name="Jarett J.K."/>
            <person name="Geller-Mcgrath D.E."/>
            <person name="Sieber C.M.K."/>
            <person name="Emerson J.B."/>
            <person name="Anantharaman K."/>
            <person name="Thomas B.C."/>
            <person name="Malmstrom R."/>
            <person name="Stieglmeier M."/>
            <person name="Klingl A."/>
            <person name="Woyke T."/>
            <person name="Ryan C.M."/>
            <person name="Banfield J.F."/>
        </authorList>
    </citation>
    <scope>NUCLEOTIDE SEQUENCE [LARGE SCALE GENOMIC DNA]</scope>
</reference>
<evidence type="ECO:0000256" key="8">
    <source>
        <dbReference type="ARBA" id="ARBA00024477"/>
    </source>
</evidence>
<proteinExistence type="inferred from homology"/>
<dbReference type="GO" id="GO:0006189">
    <property type="term" value="P:'de novo' IMP biosynthetic process"/>
    <property type="evidence" value="ECO:0007669"/>
    <property type="project" value="UniProtKB-UniPathway"/>
</dbReference>
<evidence type="ECO:0000256" key="4">
    <source>
        <dbReference type="ARBA" id="ARBA00012339"/>
    </source>
</evidence>
<dbReference type="Proteomes" id="UP000230088">
    <property type="component" value="Unassembled WGS sequence"/>
</dbReference>
<sequence length="349" mass="39512">DIVDTAQALQIKEATEILLKRGKELLKTCLNICQKHKNLIMIGRTHGQHAIPITLGFKFANYADKIGENLKKLGEDKKYILGKFSGAVGSYAAQKNFGLDEKFEKAITKKLGLEAVDISTQVGPRENIARLICGIAVFAGTIEQIAKEIRNLQRTEISELAEPFGEKQVGSSAMPQKRNPWESENICGNVRIIRSCVYPALENIALEHERDLTNSAAERTILPTVFILMDDILGRMNRILTNLVVFPESIKQNLELSGGRIFAEAIVTELVKKGVERQNAHEILREISIEASRDKNFKEILFKNKEILKYLKPKELEKIMIHKNYIGFSVEKTEEIIKKWQLFLKQISL</sequence>
<dbReference type="InterPro" id="IPR019468">
    <property type="entry name" value="AdenyloSucc_lyase_C"/>
</dbReference>
<keyword evidence="7 12" id="KW-0456">Lyase</keyword>
<evidence type="ECO:0000256" key="11">
    <source>
        <dbReference type="NCBIfam" id="TIGR00928"/>
    </source>
</evidence>
<evidence type="ECO:0000256" key="5">
    <source>
        <dbReference type="ARBA" id="ARBA00017058"/>
    </source>
</evidence>
<dbReference type="UniPathway" id="UPA00074">
    <property type="reaction ID" value="UER00132"/>
</dbReference>
<dbReference type="PROSITE" id="PS00163">
    <property type="entry name" value="FUMARATE_LYASES"/>
    <property type="match status" value="1"/>
</dbReference>
<dbReference type="SMART" id="SM00998">
    <property type="entry name" value="ADSL_C"/>
    <property type="match status" value="1"/>
</dbReference>
<dbReference type="EC" id="4.3.2.2" evidence="4 11"/>
<organism evidence="14 15">
    <name type="scientific">Candidatus Nealsonbacteria bacterium CG08_land_8_20_14_0_20_38_20</name>
    <dbReference type="NCBI Taxonomy" id="1974705"/>
    <lineage>
        <taxon>Bacteria</taxon>
        <taxon>Candidatus Nealsoniibacteriota</taxon>
    </lineage>
</organism>
<evidence type="ECO:0000256" key="2">
    <source>
        <dbReference type="ARBA" id="ARBA00004734"/>
    </source>
</evidence>
<comment type="pathway">
    <text evidence="1 12">Purine metabolism; IMP biosynthesis via de novo pathway; 5-amino-1-(5-phospho-D-ribosyl)imidazole-4-carboxamide from 5-amino-1-(5-phospho-D-ribosyl)imidazole-4-carboxylate: step 2/2.</text>
</comment>
<dbReference type="PRINTS" id="PR00145">
    <property type="entry name" value="ARGSUCLYASE"/>
</dbReference>
<comment type="catalytic activity">
    <reaction evidence="10">
        <text>N(6)-(1,2-dicarboxyethyl)-AMP = fumarate + AMP</text>
        <dbReference type="Rhea" id="RHEA:16853"/>
        <dbReference type="ChEBI" id="CHEBI:29806"/>
        <dbReference type="ChEBI" id="CHEBI:57567"/>
        <dbReference type="ChEBI" id="CHEBI:456215"/>
        <dbReference type="EC" id="4.3.2.2"/>
    </reaction>
    <physiologicalReaction direction="left-to-right" evidence="10">
        <dbReference type="Rhea" id="RHEA:16854"/>
    </physiologicalReaction>
</comment>
<comment type="caution">
    <text evidence="14">The sequence shown here is derived from an EMBL/GenBank/DDBJ whole genome shotgun (WGS) entry which is preliminary data.</text>
</comment>
<protein>
    <recommendedName>
        <fullName evidence="5 11">Adenylosuccinate lyase</fullName>
        <shortName evidence="12">ASL</shortName>
        <ecNumber evidence="4 11">4.3.2.2</ecNumber>
    </recommendedName>
    <alternativeName>
        <fullName evidence="9 12">Adenylosuccinase</fullName>
    </alternativeName>
</protein>
<dbReference type="AlphaFoldDB" id="A0A2H0YNB4"/>
<dbReference type="SUPFAM" id="SSF48557">
    <property type="entry name" value="L-aspartase-like"/>
    <property type="match status" value="1"/>
</dbReference>
<keyword evidence="6 12" id="KW-0658">Purine biosynthesis</keyword>
<feature type="domain" description="Adenylosuccinate lyase C-terminal" evidence="13">
    <location>
        <begin position="258"/>
        <end position="337"/>
    </location>
</feature>
<dbReference type="PANTHER" id="PTHR43172:SF1">
    <property type="entry name" value="ADENYLOSUCCINATE LYASE"/>
    <property type="match status" value="1"/>
</dbReference>
<dbReference type="PANTHER" id="PTHR43172">
    <property type="entry name" value="ADENYLOSUCCINATE LYASE"/>
    <property type="match status" value="1"/>
</dbReference>
<accession>A0A2H0YNB4</accession>
<evidence type="ECO:0000256" key="7">
    <source>
        <dbReference type="ARBA" id="ARBA00023239"/>
    </source>
</evidence>
<dbReference type="GO" id="GO:0005829">
    <property type="term" value="C:cytosol"/>
    <property type="evidence" value="ECO:0007669"/>
    <property type="project" value="TreeGrafter"/>
</dbReference>
<gene>
    <name evidence="14" type="primary">purB</name>
    <name evidence="14" type="ORF">COT33_02885</name>
</gene>
<evidence type="ECO:0000256" key="1">
    <source>
        <dbReference type="ARBA" id="ARBA00004706"/>
    </source>
</evidence>
<dbReference type="InterPro" id="IPR004769">
    <property type="entry name" value="Pur_lyase"/>
</dbReference>
<dbReference type="Gene3D" id="1.10.40.30">
    <property type="entry name" value="Fumarase/aspartase (C-terminal domain)"/>
    <property type="match status" value="1"/>
</dbReference>
<feature type="non-terminal residue" evidence="14">
    <location>
        <position position="1"/>
    </location>
</feature>
<dbReference type="PRINTS" id="PR00149">
    <property type="entry name" value="FUMRATELYASE"/>
</dbReference>
<dbReference type="Pfam" id="PF10397">
    <property type="entry name" value="ADSL_C"/>
    <property type="match status" value="1"/>
</dbReference>
<dbReference type="Pfam" id="PF00206">
    <property type="entry name" value="Lyase_1"/>
    <property type="match status" value="1"/>
</dbReference>
<dbReference type="UniPathway" id="UPA00075">
    <property type="reaction ID" value="UER00336"/>
</dbReference>
<dbReference type="InterPro" id="IPR000362">
    <property type="entry name" value="Fumarate_lyase_fam"/>
</dbReference>
<dbReference type="NCBIfam" id="TIGR00928">
    <property type="entry name" value="purB"/>
    <property type="match status" value="1"/>
</dbReference>
<comment type="pathway">
    <text evidence="2 12">Purine metabolism; AMP biosynthesis via de novo pathway; AMP from IMP: step 2/2.</text>
</comment>